<dbReference type="EMBL" id="VSSQ01007780">
    <property type="protein sequence ID" value="MPM36951.1"/>
    <property type="molecule type" value="Genomic_DNA"/>
</dbReference>
<sequence length="202" mass="23558">MQERDEKARAALIAYFSQNGLLLCNENARMPFLEIAGGNWNAIVSLMESGDVFYSRLYQHRVTYLSRSFYYLMKPYRQREHRLDAPCVRLLAFLRAAGEANAEQMQTACLLEKKAQGKALEQLVSELLVTVSRRDKTIHDSWCTFYYCPAERWEEKQTPPTNEQIERAHEWLHHSFTQKQIQSLLSHPEHSNMETSIATTKI</sequence>
<proteinExistence type="predicted"/>
<name>A0A644ZAN8_9ZZZZ</name>
<evidence type="ECO:0000313" key="1">
    <source>
        <dbReference type="EMBL" id="MPM36951.1"/>
    </source>
</evidence>
<gene>
    <name evidence="1" type="ORF">SDC9_83555</name>
</gene>
<dbReference type="InterPro" id="IPR056298">
    <property type="entry name" value="AlkZ-rel"/>
</dbReference>
<accession>A0A644ZAN8</accession>
<comment type="caution">
    <text evidence="1">The sequence shown here is derived from an EMBL/GenBank/DDBJ whole genome shotgun (WGS) entry which is preliminary data.</text>
</comment>
<reference evidence="1" key="1">
    <citation type="submission" date="2019-08" db="EMBL/GenBank/DDBJ databases">
        <authorList>
            <person name="Kucharzyk K."/>
            <person name="Murdoch R.W."/>
            <person name="Higgins S."/>
            <person name="Loffler F."/>
        </authorList>
    </citation>
    <scope>NUCLEOTIDE SEQUENCE</scope>
</reference>
<dbReference type="Pfam" id="PF24741">
    <property type="entry name" value="AlkZ-rel"/>
    <property type="match status" value="1"/>
</dbReference>
<dbReference type="AlphaFoldDB" id="A0A644ZAN8"/>
<organism evidence="1">
    <name type="scientific">bioreactor metagenome</name>
    <dbReference type="NCBI Taxonomy" id="1076179"/>
    <lineage>
        <taxon>unclassified sequences</taxon>
        <taxon>metagenomes</taxon>
        <taxon>ecological metagenomes</taxon>
    </lineage>
</organism>
<protein>
    <submittedName>
        <fullName evidence="1">Uncharacterized protein</fullName>
    </submittedName>
</protein>